<keyword evidence="15" id="KW-1185">Reference proteome</keyword>
<gene>
    <name evidence="14" type="ORF">OXX778_LOCUS15101</name>
</gene>
<keyword evidence="2" id="KW-0813">Transport</keyword>
<evidence type="ECO:0000256" key="3">
    <source>
        <dbReference type="ARBA" id="ARBA00022692"/>
    </source>
</evidence>
<evidence type="ECO:0000313" key="15">
    <source>
        <dbReference type="Proteomes" id="UP000663879"/>
    </source>
</evidence>
<dbReference type="SUPFAM" id="SSF52058">
    <property type="entry name" value="L domain-like"/>
    <property type="match status" value="1"/>
</dbReference>
<evidence type="ECO:0000256" key="6">
    <source>
        <dbReference type="ARBA" id="ARBA00023043"/>
    </source>
</evidence>
<dbReference type="GO" id="GO:0005216">
    <property type="term" value="F:monoatomic ion channel activity"/>
    <property type="evidence" value="ECO:0007669"/>
    <property type="project" value="InterPro"/>
</dbReference>
<evidence type="ECO:0000256" key="5">
    <source>
        <dbReference type="ARBA" id="ARBA00022989"/>
    </source>
</evidence>
<evidence type="ECO:0000256" key="9">
    <source>
        <dbReference type="ARBA" id="ARBA00023180"/>
    </source>
</evidence>
<organism evidence="14 15">
    <name type="scientific">Brachionus calyciflorus</name>
    <dbReference type="NCBI Taxonomy" id="104777"/>
    <lineage>
        <taxon>Eukaryota</taxon>
        <taxon>Metazoa</taxon>
        <taxon>Spiralia</taxon>
        <taxon>Gnathifera</taxon>
        <taxon>Rotifera</taxon>
        <taxon>Eurotatoria</taxon>
        <taxon>Monogononta</taxon>
        <taxon>Pseudotrocha</taxon>
        <taxon>Ploima</taxon>
        <taxon>Brachionidae</taxon>
        <taxon>Brachionus</taxon>
    </lineage>
</organism>
<comment type="caution">
    <text evidence="14">The sequence shown here is derived from an EMBL/GenBank/DDBJ whole genome shotgun (WGS) entry which is preliminary data.</text>
</comment>
<keyword evidence="5 12" id="KW-1133">Transmembrane helix</keyword>
<dbReference type="GO" id="GO:1902495">
    <property type="term" value="C:transmembrane transporter complex"/>
    <property type="evidence" value="ECO:0007669"/>
    <property type="project" value="TreeGrafter"/>
</dbReference>
<evidence type="ECO:0000259" key="13">
    <source>
        <dbReference type="Pfam" id="PF00520"/>
    </source>
</evidence>
<dbReference type="Gene3D" id="3.80.10.10">
    <property type="entry name" value="Ribonuclease Inhibitor"/>
    <property type="match status" value="1"/>
</dbReference>
<feature type="coiled-coil region" evidence="11">
    <location>
        <begin position="752"/>
        <end position="808"/>
    </location>
</feature>
<sequence>MTKSKQVLPLTNETRNKNKQGQIDEIKKSLLFYIKKESIPNIYDGNLNLNYVKELNFKKQELVNLPQDIFMGLNQLEKIDFSENKITQLFPKTFNGLKKLIFVNFGSNQINSLDLNMFSDQSNKLEINFKNNPIHDFNISWIDFKLEKLKKKFKSICLGNCFDFALTVEKLVEIFEKSQLNNELIFNFLTCLFFHRNVIYKNEEIENFLRMINRNYVRYENKQITLLDYIASFPNDFPLSEIIKHADSINGNELLFRSSQTVVTIFNFGNKELIDICINVLDLYLKKSKYDIFLGINYKVLIERLIEQNNEEMTLKLLNYLKKAIASSNFIEKENFLIIENFQNHFFDEQMYKFLIMNWNKVIEFVLDDVKHNEINFLNLQKLRIYNRTKTNECKIIDKGFSIEKLFKVKHCNVLTFFSELGDIEWLQNDIIENALETIYSIFPRSIYYLNLFFYIIFLIFYSIQINSFNSISSLDSDSKIISIVFSLYFLILEVLQFIESILSKSILLYLFDSKNLLEFSNSIICLTTLFLNNSESKSSLISTSIILSYYILLLRLDKLSNFGVYVAVFNKVVKRSFKLFVIIGIFLIGFLLSFRNRSGLHTFEQMNDEDYISTFNKTFEYTLFRIITMTTGSIDTEEMGINVLKRESFINFIIYLFFILFMPILFVNILIGISIGEVEKLLDNSEVEVFRKKVSYIMKFENLVRLYRINRNSFPKKILMAPFVCLFFIIISICGLLNSPFLYLGIINKKIDKIRKDKKNRLDRIKNANDKFLNAIDESHKKIDNFQKAVETQFKNLENKINELDKRIKK</sequence>
<feature type="transmembrane region" description="Helical" evidence="12">
    <location>
        <begin position="577"/>
        <end position="595"/>
    </location>
</feature>
<evidence type="ECO:0000256" key="7">
    <source>
        <dbReference type="ARBA" id="ARBA00023065"/>
    </source>
</evidence>
<evidence type="ECO:0000256" key="8">
    <source>
        <dbReference type="ARBA" id="ARBA00023136"/>
    </source>
</evidence>
<feature type="transmembrane region" description="Helical" evidence="12">
    <location>
        <begin position="481"/>
        <end position="504"/>
    </location>
</feature>
<dbReference type="Proteomes" id="UP000663879">
    <property type="component" value="Unassembled WGS sequence"/>
</dbReference>
<keyword evidence="10" id="KW-0407">Ion channel</keyword>
<evidence type="ECO:0000256" key="4">
    <source>
        <dbReference type="ARBA" id="ARBA00022737"/>
    </source>
</evidence>
<name>A0A814F017_9BILA</name>
<keyword evidence="11" id="KW-0175">Coiled coil</keyword>
<dbReference type="InterPro" id="IPR001611">
    <property type="entry name" value="Leu-rich_rpt"/>
</dbReference>
<keyword evidence="9" id="KW-0325">Glycoprotein</keyword>
<reference evidence="14" key="1">
    <citation type="submission" date="2021-02" db="EMBL/GenBank/DDBJ databases">
        <authorList>
            <person name="Nowell W R."/>
        </authorList>
    </citation>
    <scope>NUCLEOTIDE SEQUENCE</scope>
    <source>
        <strain evidence="14">Ploen Becks lab</strain>
    </source>
</reference>
<dbReference type="PANTHER" id="PTHR47143:SF1">
    <property type="entry name" value="ION_TRANS DOMAIN-CONTAINING PROTEIN"/>
    <property type="match status" value="1"/>
</dbReference>
<dbReference type="EMBL" id="CAJNOC010003252">
    <property type="protein sequence ID" value="CAF0974603.1"/>
    <property type="molecule type" value="Genomic_DNA"/>
</dbReference>
<keyword evidence="7" id="KW-0406">Ion transport</keyword>
<evidence type="ECO:0000256" key="10">
    <source>
        <dbReference type="ARBA" id="ARBA00023303"/>
    </source>
</evidence>
<evidence type="ECO:0000256" key="1">
    <source>
        <dbReference type="ARBA" id="ARBA00004141"/>
    </source>
</evidence>
<dbReference type="PANTHER" id="PTHR47143">
    <property type="entry name" value="TRANSIENT RECEPTOR POTENTIAL CATION CHANNEL PROTEIN PAINLESS"/>
    <property type="match status" value="1"/>
</dbReference>
<evidence type="ECO:0000256" key="2">
    <source>
        <dbReference type="ARBA" id="ARBA00022448"/>
    </source>
</evidence>
<dbReference type="InterPro" id="IPR032675">
    <property type="entry name" value="LRR_dom_sf"/>
</dbReference>
<dbReference type="InterPro" id="IPR005821">
    <property type="entry name" value="Ion_trans_dom"/>
</dbReference>
<keyword evidence="8 12" id="KW-0472">Membrane</keyword>
<keyword evidence="4" id="KW-0677">Repeat</keyword>
<feature type="domain" description="Ion transport" evidence="13">
    <location>
        <begin position="454"/>
        <end position="681"/>
    </location>
</feature>
<comment type="subcellular location">
    <subcellularLocation>
        <location evidence="1">Membrane</location>
        <topology evidence="1">Multi-pass membrane protein</topology>
    </subcellularLocation>
</comment>
<evidence type="ECO:0000313" key="14">
    <source>
        <dbReference type="EMBL" id="CAF0974603.1"/>
    </source>
</evidence>
<keyword evidence="6" id="KW-0040">ANK repeat</keyword>
<accession>A0A814F017</accession>
<proteinExistence type="predicted"/>
<feature type="transmembrane region" description="Helical" evidence="12">
    <location>
        <begin position="650"/>
        <end position="676"/>
    </location>
</feature>
<feature type="transmembrane region" description="Helical" evidence="12">
    <location>
        <begin position="447"/>
        <end position="469"/>
    </location>
</feature>
<dbReference type="AlphaFoldDB" id="A0A814F017"/>
<feature type="transmembrane region" description="Helical" evidence="12">
    <location>
        <begin position="719"/>
        <end position="747"/>
    </location>
</feature>
<dbReference type="InterPro" id="IPR052076">
    <property type="entry name" value="TRP_cation_channel"/>
</dbReference>
<evidence type="ECO:0000256" key="11">
    <source>
        <dbReference type="SAM" id="Coils"/>
    </source>
</evidence>
<dbReference type="Pfam" id="PF13855">
    <property type="entry name" value="LRR_8"/>
    <property type="match status" value="1"/>
</dbReference>
<dbReference type="OrthoDB" id="676979at2759"/>
<evidence type="ECO:0000256" key="12">
    <source>
        <dbReference type="SAM" id="Phobius"/>
    </source>
</evidence>
<keyword evidence="3 12" id="KW-0812">Transmembrane</keyword>
<protein>
    <recommendedName>
        <fullName evidence="13">Ion transport domain-containing protein</fullName>
    </recommendedName>
</protein>
<dbReference type="Pfam" id="PF00520">
    <property type="entry name" value="Ion_trans"/>
    <property type="match status" value="1"/>
</dbReference>